<evidence type="ECO:0000313" key="2">
    <source>
        <dbReference type="RefSeq" id="XP_029643508.1"/>
    </source>
</evidence>
<keyword evidence="1" id="KW-1185">Reference proteome</keyword>
<dbReference type="PANTHER" id="PTHR36693:SF1">
    <property type="entry name" value="GH02722P"/>
    <property type="match status" value="1"/>
</dbReference>
<dbReference type="InterPro" id="IPR032072">
    <property type="entry name" value="DUF4807"/>
</dbReference>
<dbReference type="Pfam" id="PF16065">
    <property type="entry name" value="DUF4807"/>
    <property type="match status" value="1"/>
</dbReference>
<accession>A0A6P7SYM0</accession>
<dbReference type="RefSeq" id="XP_029643508.1">
    <property type="nucleotide sequence ID" value="XM_029787648.2"/>
</dbReference>
<sequence length="362" mass="41266">MARILISVRSEDFLVDCYLFRRGHNPTQLDVSQLEYNKQTNSLHLVPNQTYPLALSAANSSESPISDSTEKCVFNRSPHLYSTAPTCSAFTLDNDDRIDDASDCCRGGVDHISKTPAVMVPTVMYPIRQTCLLLDSHLVSLLMDRVRFSPKFKKRFIKFVQSNIGFSHRPANIILDQSHTTVPYFIDIVLQYPKQYIDYSWYCKMQHLVEMKLRMDEAMAILSTLGGGYSALGEYYENHSLEAFNIAVKQLQIALKSTDPLSVSRCYLYIALSLMQRGYLHCSRAIIRKQFSFAKNHMIQDGRLISMCHGLWAKLGFLYHLRNMKKKGLQYSTDTEMDNVLSSPSTYPNQNCCKIQLAPCSS</sequence>
<dbReference type="KEGG" id="osn:115217927"/>
<dbReference type="Proteomes" id="UP000515154">
    <property type="component" value="Linkage group LG1"/>
</dbReference>
<protein>
    <submittedName>
        <fullName evidence="2">Uncharacterized protein LOC115217927 isoform X1</fullName>
    </submittedName>
</protein>
<proteinExistence type="predicted"/>
<name>A0A6P7SYM0_9MOLL</name>
<reference evidence="2" key="1">
    <citation type="submission" date="2025-08" db="UniProtKB">
        <authorList>
            <consortium name="RefSeq"/>
        </authorList>
    </citation>
    <scope>IDENTIFICATION</scope>
</reference>
<gene>
    <name evidence="2" type="primary">LOC115217927</name>
</gene>
<organism evidence="1 2">
    <name type="scientific">Octopus sinensis</name>
    <name type="common">East Asian common octopus</name>
    <dbReference type="NCBI Taxonomy" id="2607531"/>
    <lineage>
        <taxon>Eukaryota</taxon>
        <taxon>Metazoa</taxon>
        <taxon>Spiralia</taxon>
        <taxon>Lophotrochozoa</taxon>
        <taxon>Mollusca</taxon>
        <taxon>Cephalopoda</taxon>
        <taxon>Coleoidea</taxon>
        <taxon>Octopodiformes</taxon>
        <taxon>Octopoda</taxon>
        <taxon>Incirrata</taxon>
        <taxon>Octopodidae</taxon>
        <taxon>Octopus</taxon>
    </lineage>
</organism>
<dbReference type="PANTHER" id="PTHR36693">
    <property type="entry name" value="GH02722P"/>
    <property type="match status" value="1"/>
</dbReference>
<dbReference type="AlphaFoldDB" id="A0A6P7SYM0"/>
<evidence type="ECO:0000313" key="1">
    <source>
        <dbReference type="Proteomes" id="UP000515154"/>
    </source>
</evidence>